<protein>
    <submittedName>
        <fullName evidence="1">Uncharacterized protein</fullName>
    </submittedName>
</protein>
<reference evidence="1" key="1">
    <citation type="submission" date="2021-06" db="EMBL/GenBank/DDBJ databases">
        <authorList>
            <person name="Hodson N. C."/>
            <person name="Mongue J. A."/>
            <person name="Jaron S. K."/>
        </authorList>
    </citation>
    <scope>NUCLEOTIDE SEQUENCE</scope>
</reference>
<sequence>MPKYFHNFKRNVEDHIKSFSHKNAAYKFNPQIYPFDANSVKHEQNSGRVLGRNAFKVFRSCGSDNKYPMDITADGCKIGLDVGQLNHSRGFASSMISHLYQAVEERL</sequence>
<evidence type="ECO:0000313" key="2">
    <source>
        <dbReference type="Proteomes" id="UP000708208"/>
    </source>
</evidence>
<name>A0A8J2Q2F3_9HEXA</name>
<evidence type="ECO:0000313" key="1">
    <source>
        <dbReference type="EMBL" id="CAG7830836.1"/>
    </source>
</evidence>
<accession>A0A8J2Q2F3</accession>
<keyword evidence="2" id="KW-1185">Reference proteome</keyword>
<dbReference type="Proteomes" id="UP000708208">
    <property type="component" value="Unassembled WGS sequence"/>
</dbReference>
<feature type="non-terminal residue" evidence="1">
    <location>
        <position position="107"/>
    </location>
</feature>
<gene>
    <name evidence="1" type="ORF">AFUS01_LOCUS40612</name>
</gene>
<organism evidence="1 2">
    <name type="scientific">Allacma fusca</name>
    <dbReference type="NCBI Taxonomy" id="39272"/>
    <lineage>
        <taxon>Eukaryota</taxon>
        <taxon>Metazoa</taxon>
        <taxon>Ecdysozoa</taxon>
        <taxon>Arthropoda</taxon>
        <taxon>Hexapoda</taxon>
        <taxon>Collembola</taxon>
        <taxon>Symphypleona</taxon>
        <taxon>Sminthuridae</taxon>
        <taxon>Allacma</taxon>
    </lineage>
</organism>
<comment type="caution">
    <text evidence="1">The sequence shown here is derived from an EMBL/GenBank/DDBJ whole genome shotgun (WGS) entry which is preliminary data.</text>
</comment>
<dbReference type="AlphaFoldDB" id="A0A8J2Q2F3"/>
<proteinExistence type="predicted"/>
<dbReference type="EMBL" id="CAJVCH010557789">
    <property type="protein sequence ID" value="CAG7830836.1"/>
    <property type="molecule type" value="Genomic_DNA"/>
</dbReference>